<keyword evidence="5" id="KW-0732">Signal</keyword>
<evidence type="ECO:0000256" key="6">
    <source>
        <dbReference type="ARBA" id="ARBA00023077"/>
    </source>
</evidence>
<name>A0A0R2RJI6_9BACT</name>
<dbReference type="PANTHER" id="PTHR30442:SF0">
    <property type="entry name" value="FE(3+) DICITRATE TRANSPORT PROTEIN FECA"/>
    <property type="match status" value="1"/>
</dbReference>
<evidence type="ECO:0000313" key="14">
    <source>
        <dbReference type="Proteomes" id="UP000051269"/>
    </source>
</evidence>
<feature type="domain" description="TonB-dependent receptor-like beta-barrel" evidence="11">
    <location>
        <begin position="269"/>
        <end position="730"/>
    </location>
</feature>
<dbReference type="PROSITE" id="PS01156">
    <property type="entry name" value="TONB_DEPENDENT_REC_2"/>
    <property type="match status" value="1"/>
</dbReference>
<dbReference type="PANTHER" id="PTHR30442">
    <property type="entry name" value="IRON III DICITRATE TRANSPORT PROTEIN FECA"/>
    <property type="match status" value="1"/>
</dbReference>
<keyword evidence="2 9" id="KW-0813">Transport</keyword>
<comment type="caution">
    <text evidence="13">The sequence shown here is derived from an EMBL/GenBank/DDBJ whole genome shotgun (WGS) entry which is preliminary data.</text>
</comment>
<dbReference type="InterPro" id="IPR012910">
    <property type="entry name" value="Plug_dom"/>
</dbReference>
<protein>
    <recommendedName>
        <fullName evidence="15">TonB-dependent receptor plug domain-containing protein</fullName>
    </recommendedName>
</protein>
<dbReference type="Gene3D" id="2.170.130.10">
    <property type="entry name" value="TonB-dependent receptor, plug domain"/>
    <property type="match status" value="1"/>
</dbReference>
<dbReference type="AlphaFoldDB" id="A0A0R2RJI6"/>
<dbReference type="Proteomes" id="UP000051269">
    <property type="component" value="Unassembled WGS sequence"/>
</dbReference>
<evidence type="ECO:0000313" key="13">
    <source>
        <dbReference type="EMBL" id="KRO62766.1"/>
    </source>
</evidence>
<keyword evidence="7 9" id="KW-0472">Membrane</keyword>
<dbReference type="GO" id="GO:0009279">
    <property type="term" value="C:cell outer membrane"/>
    <property type="evidence" value="ECO:0007669"/>
    <property type="project" value="UniProtKB-SubCell"/>
</dbReference>
<evidence type="ECO:0000256" key="3">
    <source>
        <dbReference type="ARBA" id="ARBA00022452"/>
    </source>
</evidence>
<dbReference type="Pfam" id="PF07715">
    <property type="entry name" value="Plug"/>
    <property type="match status" value="1"/>
</dbReference>
<comment type="similarity">
    <text evidence="9 10">Belongs to the TonB-dependent receptor family.</text>
</comment>
<evidence type="ECO:0000256" key="7">
    <source>
        <dbReference type="ARBA" id="ARBA00023136"/>
    </source>
</evidence>
<dbReference type="InterPro" id="IPR037066">
    <property type="entry name" value="Plug_dom_sf"/>
</dbReference>
<dbReference type="InterPro" id="IPR039426">
    <property type="entry name" value="TonB-dep_rcpt-like"/>
</dbReference>
<keyword evidence="4 9" id="KW-0812">Transmembrane</keyword>
<keyword evidence="3 9" id="KW-1134">Transmembrane beta strand</keyword>
<organism evidence="13 14">
    <name type="scientific">Verrucomicrobia subdivision 6 bacterium BACL9 MAG-120507-bin52</name>
    <dbReference type="NCBI Taxonomy" id="1655590"/>
    <lineage>
        <taxon>Bacteria</taxon>
        <taxon>Pseudomonadati</taxon>
        <taxon>Verrucomicrobiota</taxon>
        <taxon>Verrucomicrobiia</taxon>
        <taxon>Verrucomicrobiales</taxon>
        <taxon>Verrucomicrobia subdivision 6</taxon>
    </lineage>
</organism>
<dbReference type="GO" id="GO:0033214">
    <property type="term" value="P:siderophore-iron import into cell"/>
    <property type="evidence" value="ECO:0007669"/>
    <property type="project" value="TreeGrafter"/>
</dbReference>
<dbReference type="EMBL" id="LIBO01000036">
    <property type="protein sequence ID" value="KRO62766.1"/>
    <property type="molecule type" value="Genomic_DNA"/>
</dbReference>
<evidence type="ECO:0000259" key="12">
    <source>
        <dbReference type="Pfam" id="PF07715"/>
    </source>
</evidence>
<dbReference type="SUPFAM" id="SSF56935">
    <property type="entry name" value="Porins"/>
    <property type="match status" value="1"/>
</dbReference>
<comment type="subcellular location">
    <subcellularLocation>
        <location evidence="1 9">Cell outer membrane</location>
        <topology evidence="1 9">Multi-pass membrane protein</topology>
    </subcellularLocation>
</comment>
<dbReference type="Gene3D" id="2.40.170.20">
    <property type="entry name" value="TonB-dependent receptor, beta-barrel domain"/>
    <property type="match status" value="1"/>
</dbReference>
<keyword evidence="6 10" id="KW-0798">TonB box</keyword>
<keyword evidence="8 9" id="KW-0998">Cell outer membrane</keyword>
<proteinExistence type="inferred from homology"/>
<dbReference type="InterPro" id="IPR036942">
    <property type="entry name" value="Beta-barrel_TonB_sf"/>
</dbReference>
<evidence type="ECO:0000259" key="11">
    <source>
        <dbReference type="Pfam" id="PF00593"/>
    </source>
</evidence>
<dbReference type="Pfam" id="PF00593">
    <property type="entry name" value="TonB_dep_Rec_b-barrel"/>
    <property type="match status" value="1"/>
</dbReference>
<evidence type="ECO:0000256" key="5">
    <source>
        <dbReference type="ARBA" id="ARBA00022729"/>
    </source>
</evidence>
<sequence>MRLRLSIVFAVFCLRQSIGFLGALILGGVGLLAQSAPVADPTEEKNLDGAAKPKVVRLEQVEVQADYDVQTRLPFLPDVEGTRINAGKRTSNIDAHYLPEMKDDNWRQLTATTPGLVVPDESTPLPSFAYRGFDPHRLQSFQVLEDGIPIQADMIGYPEAYYLPPTYPMETMEFIRGGAALMYGPQPAGAINFVMRKPPLDKKFTAESITMGGSFDYISSFNAVGGTVDRVGYYGWFNHRQSQGFRAANSQYDLNNGNLTMALDANTDHRWYFKLNAYEECHGEPGGLRLNNDTVKTPVNYNVDRNATSRFNDEFQLNRYAASAIHESDFSDDLFFSYRVWFDYYRRWSRRQKGGGFGTLPTSQKNQIECQQFYTWGMEPRWRWDWDLGGESQTLTAGFMIYNTTSPRTDKEGLTPTSNTGQIKNQSDRSVWYAPFFVENKFTVGDLSIVPGFRMENIWQSVDLKIDQEKSAAGQPLGTQNQNNFVPLIGLGVDYALPQDTTVYANVSEAYRPPTFAQAVPTGPNLRVSGNLEEGTVWNYEAGVRGMPTDWLTFDTSGFCVDYSNQIGETAAGGQNIVSNSGRSRVYGWDFLLQLDLIGVADGIAHQNMGWEDPESGQSGGIAGWAQEYGSLYFYTALTLQNGNFINGANEGKTPQYLSNYVYKTGLVYDWQSKVKASFLGTYVGHSYASDNNLTGSDSRFIPAYNVWDLTLEAKLWNDYVSLVGGINNLFDKQYYSRIRGDGIDPAMPRNWYAGLKIIF</sequence>
<reference evidence="13 14" key="1">
    <citation type="submission" date="2015-10" db="EMBL/GenBank/DDBJ databases">
        <title>Metagenome-Assembled Genomes uncover a global brackish microbiome.</title>
        <authorList>
            <person name="Hugerth L.W."/>
            <person name="Larsson J."/>
            <person name="Alneberg J."/>
            <person name="Lindh M.V."/>
            <person name="Legrand C."/>
            <person name="Pinhassi J."/>
            <person name="Andersson A.F."/>
        </authorList>
    </citation>
    <scope>NUCLEOTIDE SEQUENCE [LARGE SCALE GENOMIC DNA]</scope>
    <source>
        <strain evidence="13">BACL18 MAG-120507-bin52</strain>
    </source>
</reference>
<evidence type="ECO:0000256" key="1">
    <source>
        <dbReference type="ARBA" id="ARBA00004571"/>
    </source>
</evidence>
<evidence type="ECO:0000256" key="8">
    <source>
        <dbReference type="ARBA" id="ARBA00023237"/>
    </source>
</evidence>
<dbReference type="PROSITE" id="PS52016">
    <property type="entry name" value="TONB_DEPENDENT_REC_3"/>
    <property type="match status" value="1"/>
</dbReference>
<evidence type="ECO:0000256" key="2">
    <source>
        <dbReference type="ARBA" id="ARBA00022448"/>
    </source>
</evidence>
<dbReference type="InterPro" id="IPR010917">
    <property type="entry name" value="TonB_rcpt_CS"/>
</dbReference>
<evidence type="ECO:0000256" key="10">
    <source>
        <dbReference type="RuleBase" id="RU003357"/>
    </source>
</evidence>
<evidence type="ECO:0000256" key="9">
    <source>
        <dbReference type="PROSITE-ProRule" id="PRU01360"/>
    </source>
</evidence>
<evidence type="ECO:0008006" key="15">
    <source>
        <dbReference type="Google" id="ProtNLM"/>
    </source>
</evidence>
<feature type="domain" description="TonB-dependent receptor plug" evidence="12">
    <location>
        <begin position="88"/>
        <end position="190"/>
    </location>
</feature>
<accession>A0A0R2RJI6</accession>
<evidence type="ECO:0000256" key="4">
    <source>
        <dbReference type="ARBA" id="ARBA00022692"/>
    </source>
</evidence>
<gene>
    <name evidence="13" type="ORF">ABR82_08415</name>
</gene>
<dbReference type="InterPro" id="IPR000531">
    <property type="entry name" value="Beta-barrel_TonB"/>
</dbReference>